<dbReference type="Gene3D" id="1.10.357.10">
    <property type="entry name" value="Tetracycline Repressor, domain 2"/>
    <property type="match status" value="1"/>
</dbReference>
<keyword evidence="1" id="KW-0805">Transcription regulation</keyword>
<feature type="DNA-binding region" description="H-T-H motif" evidence="4">
    <location>
        <begin position="17"/>
        <end position="36"/>
    </location>
</feature>
<dbReference type="InterPro" id="IPR009057">
    <property type="entry name" value="Homeodomain-like_sf"/>
</dbReference>
<evidence type="ECO:0000256" key="2">
    <source>
        <dbReference type="ARBA" id="ARBA00023125"/>
    </source>
</evidence>
<accession>A0A1Y5RC62</accession>
<dbReference type="PROSITE" id="PS50977">
    <property type="entry name" value="HTH_TETR_2"/>
    <property type="match status" value="1"/>
</dbReference>
<dbReference type="EMBL" id="FWFT01000001">
    <property type="protein sequence ID" value="SLN13665.1"/>
    <property type="molecule type" value="Genomic_DNA"/>
</dbReference>
<proteinExistence type="predicted"/>
<organism evidence="6 7">
    <name type="scientific">Pseudooctadecabacter jejudonensis</name>
    <dbReference type="NCBI Taxonomy" id="1391910"/>
    <lineage>
        <taxon>Bacteria</taxon>
        <taxon>Pseudomonadati</taxon>
        <taxon>Pseudomonadota</taxon>
        <taxon>Alphaproteobacteria</taxon>
        <taxon>Rhodobacterales</taxon>
        <taxon>Paracoccaceae</taxon>
        <taxon>Pseudooctadecabacter</taxon>
    </lineage>
</organism>
<sequence length="174" mass="19592">MESARQIVTDAGFEALRTQDVVRRAQVAKGTFFSHFKDKDALMDVLIGERLNVLLDDMEAIPRFDTVDDLVAHSTPLLQFLSRDRFVFDVFLRMSGALAIEDIGDIATAIYRHHRILAGQLKDSPFRTDITTDLQAEGVQSFCINAVALSFCALHTDQDVQSRLMVYLNAWLCP</sequence>
<evidence type="ECO:0000256" key="1">
    <source>
        <dbReference type="ARBA" id="ARBA00023015"/>
    </source>
</evidence>
<dbReference type="PANTHER" id="PTHR30055">
    <property type="entry name" value="HTH-TYPE TRANSCRIPTIONAL REGULATOR RUTR"/>
    <property type="match status" value="1"/>
</dbReference>
<dbReference type="SUPFAM" id="SSF46689">
    <property type="entry name" value="Homeodomain-like"/>
    <property type="match status" value="1"/>
</dbReference>
<dbReference type="Proteomes" id="UP000193623">
    <property type="component" value="Unassembled WGS sequence"/>
</dbReference>
<dbReference type="PANTHER" id="PTHR30055:SF234">
    <property type="entry name" value="HTH-TYPE TRANSCRIPTIONAL REGULATOR BETI"/>
    <property type="match status" value="1"/>
</dbReference>
<keyword evidence="3" id="KW-0804">Transcription</keyword>
<dbReference type="Pfam" id="PF00440">
    <property type="entry name" value="TetR_N"/>
    <property type="match status" value="1"/>
</dbReference>
<dbReference type="GO" id="GO:0003700">
    <property type="term" value="F:DNA-binding transcription factor activity"/>
    <property type="evidence" value="ECO:0007669"/>
    <property type="project" value="TreeGrafter"/>
</dbReference>
<reference evidence="6 7" key="1">
    <citation type="submission" date="2017-03" db="EMBL/GenBank/DDBJ databases">
        <authorList>
            <person name="Afonso C.L."/>
            <person name="Miller P.J."/>
            <person name="Scott M.A."/>
            <person name="Spackman E."/>
            <person name="Goraichik I."/>
            <person name="Dimitrov K.M."/>
            <person name="Suarez D.L."/>
            <person name="Swayne D.E."/>
        </authorList>
    </citation>
    <scope>NUCLEOTIDE SEQUENCE [LARGE SCALE GENOMIC DNA]</scope>
    <source>
        <strain evidence="6 7">CECT 8397</strain>
    </source>
</reference>
<evidence type="ECO:0000256" key="3">
    <source>
        <dbReference type="ARBA" id="ARBA00023163"/>
    </source>
</evidence>
<dbReference type="InterPro" id="IPR050109">
    <property type="entry name" value="HTH-type_TetR-like_transc_reg"/>
</dbReference>
<keyword evidence="7" id="KW-1185">Reference proteome</keyword>
<dbReference type="AlphaFoldDB" id="A0A1Y5RC62"/>
<protein>
    <submittedName>
        <fullName evidence="6">Bacterial regulatory proteins, tetR family</fullName>
    </submittedName>
</protein>
<evidence type="ECO:0000313" key="6">
    <source>
        <dbReference type="EMBL" id="SLN13665.1"/>
    </source>
</evidence>
<evidence type="ECO:0000256" key="4">
    <source>
        <dbReference type="PROSITE-ProRule" id="PRU00335"/>
    </source>
</evidence>
<name>A0A1Y5RC62_9RHOB</name>
<evidence type="ECO:0000313" key="7">
    <source>
        <dbReference type="Proteomes" id="UP000193623"/>
    </source>
</evidence>
<gene>
    <name evidence="6" type="ORF">PSJ8397_00232</name>
</gene>
<feature type="domain" description="HTH tetR-type" evidence="5">
    <location>
        <begin position="1"/>
        <end position="54"/>
    </location>
</feature>
<keyword evidence="2 4" id="KW-0238">DNA-binding</keyword>
<dbReference type="GO" id="GO:0000976">
    <property type="term" value="F:transcription cis-regulatory region binding"/>
    <property type="evidence" value="ECO:0007669"/>
    <property type="project" value="TreeGrafter"/>
</dbReference>
<dbReference type="RefSeq" id="WP_235000533.1">
    <property type="nucleotide sequence ID" value="NZ_FWFT01000001.1"/>
</dbReference>
<evidence type="ECO:0000259" key="5">
    <source>
        <dbReference type="PROSITE" id="PS50977"/>
    </source>
</evidence>
<dbReference type="InterPro" id="IPR001647">
    <property type="entry name" value="HTH_TetR"/>
</dbReference>